<dbReference type="STRING" id="1111735.GCA_000428045_02691"/>
<evidence type="ECO:0008006" key="5">
    <source>
        <dbReference type="Google" id="ProtNLM"/>
    </source>
</evidence>
<dbReference type="EMBL" id="PKUN01000002">
    <property type="protein sequence ID" value="PLX62940.1"/>
    <property type="molecule type" value="Genomic_DNA"/>
</dbReference>
<dbReference type="PROSITE" id="PS51257">
    <property type="entry name" value="PROKAR_LIPOPROTEIN"/>
    <property type="match status" value="1"/>
</dbReference>
<dbReference type="InterPro" id="IPR011990">
    <property type="entry name" value="TPR-like_helical_dom_sf"/>
</dbReference>
<proteinExistence type="predicted"/>
<dbReference type="Gene3D" id="1.25.40.10">
    <property type="entry name" value="Tetratricopeptide repeat domain"/>
    <property type="match status" value="1"/>
</dbReference>
<gene>
    <name evidence="3" type="ORF">C0630_01890</name>
</gene>
<feature type="chain" id="PRO_5014976327" description="Tetratricopeptide repeat protein" evidence="2">
    <location>
        <begin position="21"/>
        <end position="309"/>
    </location>
</feature>
<evidence type="ECO:0000256" key="1">
    <source>
        <dbReference type="SAM" id="MobiDB-lite"/>
    </source>
</evidence>
<keyword evidence="2" id="KW-0732">Signal</keyword>
<feature type="region of interest" description="Disordered" evidence="1">
    <location>
        <begin position="177"/>
        <end position="200"/>
    </location>
</feature>
<name>A0A2N6CZT5_9GAMM</name>
<accession>A0A2N6CZT5</accession>
<dbReference type="Proteomes" id="UP000235015">
    <property type="component" value="Unassembled WGS sequence"/>
</dbReference>
<evidence type="ECO:0000313" key="3">
    <source>
        <dbReference type="EMBL" id="PLX62940.1"/>
    </source>
</evidence>
<feature type="compositionally biased region" description="Basic and acidic residues" evidence="1">
    <location>
        <begin position="182"/>
        <end position="200"/>
    </location>
</feature>
<dbReference type="AlphaFoldDB" id="A0A2N6CZT5"/>
<dbReference type="RefSeq" id="WP_273437501.1">
    <property type="nucleotide sequence ID" value="NZ_PKUN01000002.1"/>
</dbReference>
<comment type="caution">
    <text evidence="3">The sequence shown here is derived from an EMBL/GenBank/DDBJ whole genome shotgun (WGS) entry which is preliminary data.</text>
</comment>
<organism evidence="3 4">
    <name type="scientific">Sedimenticola selenatireducens</name>
    <dbReference type="NCBI Taxonomy" id="191960"/>
    <lineage>
        <taxon>Bacteria</taxon>
        <taxon>Pseudomonadati</taxon>
        <taxon>Pseudomonadota</taxon>
        <taxon>Gammaproteobacteria</taxon>
        <taxon>Chromatiales</taxon>
        <taxon>Sedimenticolaceae</taxon>
        <taxon>Sedimenticola</taxon>
    </lineage>
</organism>
<reference evidence="3 4" key="1">
    <citation type="submission" date="2017-11" db="EMBL/GenBank/DDBJ databases">
        <title>Genome-resolved metagenomics identifies genetic mobility, metabolic interactions, and unexpected diversity in perchlorate-reducing communities.</title>
        <authorList>
            <person name="Barnum T.P."/>
            <person name="Figueroa I.A."/>
            <person name="Carlstrom C.I."/>
            <person name="Lucas L.N."/>
            <person name="Engelbrektson A.L."/>
            <person name="Coates J.D."/>
        </authorList>
    </citation>
    <scope>NUCLEOTIDE SEQUENCE [LARGE SCALE GENOMIC DNA]</scope>
    <source>
        <strain evidence="3">BM301</strain>
    </source>
</reference>
<evidence type="ECO:0000256" key="2">
    <source>
        <dbReference type="SAM" id="SignalP"/>
    </source>
</evidence>
<dbReference type="SUPFAM" id="SSF48452">
    <property type="entry name" value="TPR-like"/>
    <property type="match status" value="1"/>
</dbReference>
<evidence type="ECO:0000313" key="4">
    <source>
        <dbReference type="Proteomes" id="UP000235015"/>
    </source>
</evidence>
<feature type="signal peptide" evidence="2">
    <location>
        <begin position="1"/>
        <end position="20"/>
    </location>
</feature>
<sequence>MKILPILLLVVLLAGCSAITTTVSPVTKATTPSVLVKQAETLYKQEQWHKAVALLDAGVNQFPEERRMVELRSEIIRDWEMRKRNKEDWILVYETQSLKEKIPYLEDLATIDTENLITKSRLLFWKNLLESKVTGLIACGSVHLHLDQALAEECATLAEKIKPTEESAHLLKKIKQSHAAQKRTERSEQAVREKQNTAQQREHLMKLARAQLSDDAIPDAIASLNRLLELVPDDAEGRALLDQVIQLRDEKVTRLIAFGDALYREEQIEQAVSVWESAEKLDMGRQDVAARIDRAMKVLERLREIQKQP</sequence>
<protein>
    <recommendedName>
        <fullName evidence="5">Tetratricopeptide repeat protein</fullName>
    </recommendedName>
</protein>